<keyword evidence="3" id="KW-1185">Reference proteome</keyword>
<accession>A0ABT1EQN2</accession>
<evidence type="ECO:0000313" key="3">
    <source>
        <dbReference type="Proteomes" id="UP001523565"/>
    </source>
</evidence>
<dbReference type="RefSeq" id="WP_262070444.1">
    <property type="nucleotide sequence ID" value="NZ_JAMXOC010000057.1"/>
</dbReference>
<reference evidence="2 3" key="1">
    <citation type="journal article" date="2022" name="Genome Biol. Evol.">
        <title>Host diet, physiology and behaviors set the stage for Lachnospiraceae cladogenesis.</title>
        <authorList>
            <person name="Vera-Ponce De Leon A."/>
            <person name="Schneider M."/>
            <person name="Jahnes B.C."/>
            <person name="Sadowski V."/>
            <person name="Camuy-Velez L.A."/>
            <person name="Duan J."/>
            <person name="Sabree Z.L."/>
        </authorList>
    </citation>
    <scope>NUCLEOTIDE SEQUENCE [LARGE SCALE GENOMIC DNA]</scope>
    <source>
        <strain evidence="2 3">PAL227</strain>
    </source>
</reference>
<evidence type="ECO:0000259" key="1">
    <source>
        <dbReference type="Pfam" id="PF02195"/>
    </source>
</evidence>
<proteinExistence type="predicted"/>
<dbReference type="InterPro" id="IPR050336">
    <property type="entry name" value="Chromosome_partition/occlusion"/>
</dbReference>
<dbReference type="EMBL" id="JAMZFV010000057">
    <property type="protein sequence ID" value="MCP1111587.1"/>
    <property type="molecule type" value="Genomic_DNA"/>
</dbReference>
<feature type="domain" description="ParB-like N-terminal" evidence="1">
    <location>
        <begin position="3"/>
        <end position="51"/>
    </location>
</feature>
<dbReference type="Pfam" id="PF02195">
    <property type="entry name" value="ParB_N"/>
    <property type="match status" value="1"/>
</dbReference>
<dbReference type="SUPFAM" id="SSF110849">
    <property type="entry name" value="ParB/Sulfiredoxin"/>
    <property type="match status" value="1"/>
</dbReference>
<dbReference type="PANTHER" id="PTHR33375:SF1">
    <property type="entry name" value="CHROMOSOME-PARTITIONING PROTEIN PARB-RELATED"/>
    <property type="match status" value="1"/>
</dbReference>
<feature type="non-terminal residue" evidence="2">
    <location>
        <position position="1"/>
    </location>
</feature>
<dbReference type="SUPFAM" id="SSF109709">
    <property type="entry name" value="KorB DNA-binding domain-like"/>
    <property type="match status" value="1"/>
</dbReference>
<dbReference type="PANTHER" id="PTHR33375">
    <property type="entry name" value="CHROMOSOME-PARTITIONING PROTEIN PARB-RELATED"/>
    <property type="match status" value="1"/>
</dbReference>
<comment type="caution">
    <text evidence="2">The sequence shown here is derived from an EMBL/GenBank/DDBJ whole genome shotgun (WGS) entry which is preliminary data.</text>
</comment>
<dbReference type="Proteomes" id="UP001523565">
    <property type="component" value="Unassembled WGS sequence"/>
</dbReference>
<gene>
    <name evidence="2" type="ORF">NK118_15180</name>
</gene>
<dbReference type="Gene3D" id="3.90.1530.30">
    <property type="match status" value="1"/>
</dbReference>
<dbReference type="InterPro" id="IPR036086">
    <property type="entry name" value="ParB/Sulfiredoxin_sf"/>
</dbReference>
<protein>
    <submittedName>
        <fullName evidence="2">ParB N-terminal domain-containing protein</fullName>
    </submittedName>
</protein>
<organism evidence="2 3">
    <name type="scientific">Ohessyouella blattaphilus</name>
    <dbReference type="NCBI Taxonomy" id="2949333"/>
    <lineage>
        <taxon>Bacteria</taxon>
        <taxon>Bacillati</taxon>
        <taxon>Bacillota</taxon>
        <taxon>Clostridia</taxon>
        <taxon>Lachnospirales</taxon>
        <taxon>Lachnospiraceae</taxon>
        <taxon>Ohessyouella</taxon>
    </lineage>
</organism>
<name>A0ABT1EQN2_9FIRM</name>
<sequence length="230" mass="26583">IVRIRSLGGYEMVSGHRRCLASRLAGLSTMPCRCKMLTDEEAVRIMLDSNIQRENLLPSEKAFAYRMRLEIFKHQGKEGIKSAKKVGEEAGDNERKVYRLIRLTYLQTELLEFVDRKKIPVIAGAEISYLSVKEQRFLLEIINETKSFPNTKTSKLLKEASLRGKVTKERIQEILLEKEKRVSGNITIDRKHIQRFFPSTYSNDEMEIVIYSLLEKWQEGGEKGEGKNQV</sequence>
<dbReference type="Gene3D" id="1.10.10.2830">
    <property type="match status" value="1"/>
</dbReference>
<evidence type="ECO:0000313" key="2">
    <source>
        <dbReference type="EMBL" id="MCP1111587.1"/>
    </source>
</evidence>
<dbReference type="InterPro" id="IPR003115">
    <property type="entry name" value="ParB_N"/>
</dbReference>